<dbReference type="AlphaFoldDB" id="A0A9P0LPB6"/>
<sequence length="99" mass="11310">MKAIFLLLHVCFLLCLKCVTSQDNNKGQCSITVEDPFDWRFTIIELYDNKVDVELFSTTYDEPLSGTEIPMPRIFVLDTQAKHVVRSPSGCDACDYIEN</sequence>
<evidence type="ECO:0000313" key="3">
    <source>
        <dbReference type="Proteomes" id="UP001152888"/>
    </source>
</evidence>
<keyword evidence="3" id="KW-1185">Reference proteome</keyword>
<reference evidence="2" key="1">
    <citation type="submission" date="2022-03" db="EMBL/GenBank/DDBJ databases">
        <authorList>
            <person name="Sayadi A."/>
        </authorList>
    </citation>
    <scope>NUCLEOTIDE SEQUENCE</scope>
</reference>
<feature type="chain" id="PRO_5040441080" evidence="1">
    <location>
        <begin position="22"/>
        <end position="99"/>
    </location>
</feature>
<protein>
    <submittedName>
        <fullName evidence="2">Uncharacterized protein</fullName>
    </submittedName>
</protein>
<proteinExistence type="predicted"/>
<feature type="signal peptide" evidence="1">
    <location>
        <begin position="1"/>
        <end position="21"/>
    </location>
</feature>
<evidence type="ECO:0000313" key="2">
    <source>
        <dbReference type="EMBL" id="CAH2000039.1"/>
    </source>
</evidence>
<keyword evidence="1" id="KW-0732">Signal</keyword>
<dbReference type="EMBL" id="CAKOFQ010007388">
    <property type="protein sequence ID" value="CAH2000039.1"/>
    <property type="molecule type" value="Genomic_DNA"/>
</dbReference>
<dbReference type="Proteomes" id="UP001152888">
    <property type="component" value="Unassembled WGS sequence"/>
</dbReference>
<dbReference type="OrthoDB" id="6606209at2759"/>
<name>A0A9P0LPB6_ACAOB</name>
<accession>A0A9P0LPB6</accession>
<comment type="caution">
    <text evidence="2">The sequence shown here is derived from an EMBL/GenBank/DDBJ whole genome shotgun (WGS) entry which is preliminary data.</text>
</comment>
<gene>
    <name evidence="2" type="ORF">ACAOBT_LOCUS25319</name>
</gene>
<evidence type="ECO:0000256" key="1">
    <source>
        <dbReference type="SAM" id="SignalP"/>
    </source>
</evidence>
<organism evidence="2 3">
    <name type="scientific">Acanthoscelides obtectus</name>
    <name type="common">Bean weevil</name>
    <name type="synonym">Bruchus obtectus</name>
    <dbReference type="NCBI Taxonomy" id="200917"/>
    <lineage>
        <taxon>Eukaryota</taxon>
        <taxon>Metazoa</taxon>
        <taxon>Ecdysozoa</taxon>
        <taxon>Arthropoda</taxon>
        <taxon>Hexapoda</taxon>
        <taxon>Insecta</taxon>
        <taxon>Pterygota</taxon>
        <taxon>Neoptera</taxon>
        <taxon>Endopterygota</taxon>
        <taxon>Coleoptera</taxon>
        <taxon>Polyphaga</taxon>
        <taxon>Cucujiformia</taxon>
        <taxon>Chrysomeloidea</taxon>
        <taxon>Chrysomelidae</taxon>
        <taxon>Bruchinae</taxon>
        <taxon>Bruchini</taxon>
        <taxon>Acanthoscelides</taxon>
    </lineage>
</organism>